<organism evidence="12 13">
    <name type="scientific">Tsukamurella pulmonis</name>
    <dbReference type="NCBI Taxonomy" id="47312"/>
    <lineage>
        <taxon>Bacteria</taxon>
        <taxon>Bacillati</taxon>
        <taxon>Actinomycetota</taxon>
        <taxon>Actinomycetes</taxon>
        <taxon>Mycobacteriales</taxon>
        <taxon>Tsukamurellaceae</taxon>
        <taxon>Tsukamurella</taxon>
    </lineage>
</organism>
<feature type="domain" description="Protein kinase" evidence="11">
    <location>
        <begin position="9"/>
        <end position="290"/>
    </location>
</feature>
<evidence type="ECO:0000256" key="10">
    <source>
        <dbReference type="SAM" id="Phobius"/>
    </source>
</evidence>
<dbReference type="EC" id="2.7.11.1" evidence="1"/>
<evidence type="ECO:0000256" key="9">
    <source>
        <dbReference type="SAM" id="MobiDB-lite"/>
    </source>
</evidence>
<dbReference type="PROSITE" id="PS00108">
    <property type="entry name" value="PROTEIN_KINASE_ST"/>
    <property type="match status" value="1"/>
</dbReference>
<dbReference type="Pfam" id="PF00069">
    <property type="entry name" value="Pkinase"/>
    <property type="match status" value="1"/>
</dbReference>
<dbReference type="Gene3D" id="1.10.510.10">
    <property type="entry name" value="Transferase(Phosphotransferase) domain 1"/>
    <property type="match status" value="1"/>
</dbReference>
<dbReference type="OrthoDB" id="5622056at2"/>
<name>A0A1H1BGG9_9ACTN</name>
<sequence length="559" mass="58883">MNEQQIAGYRVVRKLGGGGMGEVYLVQHPRLPRQDALKLLHTSVSSNPQYKARFDREAYVLAQLNHRNIIHLYDRGEVQGRLWITMEYVAGPDTSQMLAQRGPMPLPLAIEIADGAGAALDYAYRQARITHRDVKPANILVAFDSDGAPQVKLADFGIAKAAGEAVGVTSTGITVGTMAYMSPEAFDNKILDNRADLYSLGCTVFELLTGEPPFPGDSPAAVISAHLNQPAPKITTRNPALPGHLDAVFRKALAKRPEDRYATCAEFVAGLRGELPAEPAQGGTAEHPALSTGGYAAPSTAASPAGRPTGAYGPSTSAYGPSTGAYGPATGGYPSPGTPQSPAPTRAEALPPSTTAEPVRAEQYPPAEYGGDSRPRRRSIPLVLGALLVVVALVAGGIFLVRESGDNGPTSGSALTAASVRLINFQDSSEQSKNLDNVLTGATPPWRTYEYYSGPQFGGLKKGTGFLLTLDREATITSGTITSPSSGSSVQIRTAPSSSVSSLDQTSTVWEGSLTSGATDFSARDGAKTRYVLVWITGLSQITGGKWQTTIEQVQLRGN</sequence>
<dbReference type="EMBL" id="FNLF01000002">
    <property type="protein sequence ID" value="SDQ51029.1"/>
    <property type="molecule type" value="Genomic_DNA"/>
</dbReference>
<dbReference type="SUPFAM" id="SSF56112">
    <property type="entry name" value="Protein kinase-like (PK-like)"/>
    <property type="match status" value="1"/>
</dbReference>
<proteinExistence type="predicted"/>
<evidence type="ECO:0000256" key="4">
    <source>
        <dbReference type="ARBA" id="ARBA00022741"/>
    </source>
</evidence>
<keyword evidence="13" id="KW-1185">Reference proteome</keyword>
<evidence type="ECO:0000256" key="7">
    <source>
        <dbReference type="ARBA" id="ARBA00047899"/>
    </source>
</evidence>
<keyword evidence="2" id="KW-0723">Serine/threonine-protein kinase</keyword>
<evidence type="ECO:0000313" key="13">
    <source>
        <dbReference type="Proteomes" id="UP000183053"/>
    </source>
</evidence>
<feature type="transmembrane region" description="Helical" evidence="10">
    <location>
        <begin position="382"/>
        <end position="401"/>
    </location>
</feature>
<dbReference type="AlphaFoldDB" id="A0A1H1BGG9"/>
<dbReference type="InterPro" id="IPR008271">
    <property type="entry name" value="Ser/Thr_kinase_AS"/>
</dbReference>
<dbReference type="Gene3D" id="3.30.200.20">
    <property type="entry name" value="Phosphorylase Kinase, domain 1"/>
    <property type="match status" value="1"/>
</dbReference>
<dbReference type="STRING" id="47312.SAMN04489765_0688"/>
<feature type="region of interest" description="Disordered" evidence="9">
    <location>
        <begin position="278"/>
        <end position="376"/>
    </location>
</feature>
<dbReference type="PANTHER" id="PTHR43289">
    <property type="entry name" value="MITOGEN-ACTIVATED PROTEIN KINASE KINASE KINASE 20-RELATED"/>
    <property type="match status" value="1"/>
</dbReference>
<evidence type="ECO:0000256" key="8">
    <source>
        <dbReference type="ARBA" id="ARBA00048679"/>
    </source>
</evidence>
<keyword evidence="10" id="KW-1133">Transmembrane helix</keyword>
<keyword evidence="10" id="KW-0812">Transmembrane</keyword>
<dbReference type="PROSITE" id="PS50011">
    <property type="entry name" value="PROTEIN_KINASE_DOM"/>
    <property type="match status" value="1"/>
</dbReference>
<dbReference type="PANTHER" id="PTHR43289:SF6">
    <property type="entry name" value="SERINE_THREONINE-PROTEIN KINASE NEKL-3"/>
    <property type="match status" value="1"/>
</dbReference>
<keyword evidence="3" id="KW-0808">Transferase</keyword>
<dbReference type="RefSeq" id="WP_068567288.1">
    <property type="nucleotide sequence ID" value="NZ_FNLF01000002.1"/>
</dbReference>
<keyword evidence="6" id="KW-0067">ATP-binding</keyword>
<dbReference type="Proteomes" id="UP000183053">
    <property type="component" value="Unassembled WGS sequence"/>
</dbReference>
<dbReference type="SMART" id="SM00220">
    <property type="entry name" value="S_TKc"/>
    <property type="match status" value="1"/>
</dbReference>
<evidence type="ECO:0000256" key="3">
    <source>
        <dbReference type="ARBA" id="ARBA00022679"/>
    </source>
</evidence>
<keyword evidence="4" id="KW-0547">Nucleotide-binding</keyword>
<evidence type="ECO:0000256" key="5">
    <source>
        <dbReference type="ARBA" id="ARBA00022777"/>
    </source>
</evidence>
<evidence type="ECO:0000259" key="11">
    <source>
        <dbReference type="PROSITE" id="PS50011"/>
    </source>
</evidence>
<keyword evidence="10" id="KW-0472">Membrane</keyword>
<protein>
    <recommendedName>
        <fullName evidence="1">non-specific serine/threonine protein kinase</fullName>
        <ecNumber evidence="1">2.7.11.1</ecNumber>
    </recommendedName>
</protein>
<reference evidence="13" key="1">
    <citation type="submission" date="2016-10" db="EMBL/GenBank/DDBJ databases">
        <authorList>
            <person name="Varghese N."/>
            <person name="Submissions S."/>
        </authorList>
    </citation>
    <scope>NUCLEOTIDE SEQUENCE [LARGE SCALE GENOMIC DNA]</scope>
    <source>
        <strain evidence="13">DSM 44142</strain>
    </source>
</reference>
<evidence type="ECO:0000256" key="1">
    <source>
        <dbReference type="ARBA" id="ARBA00012513"/>
    </source>
</evidence>
<evidence type="ECO:0000256" key="6">
    <source>
        <dbReference type="ARBA" id="ARBA00022840"/>
    </source>
</evidence>
<dbReference type="GO" id="GO:0004674">
    <property type="term" value="F:protein serine/threonine kinase activity"/>
    <property type="evidence" value="ECO:0007669"/>
    <property type="project" value="UniProtKB-KW"/>
</dbReference>
<evidence type="ECO:0000313" key="12">
    <source>
        <dbReference type="EMBL" id="SDQ51029.1"/>
    </source>
</evidence>
<dbReference type="GO" id="GO:0005524">
    <property type="term" value="F:ATP binding"/>
    <property type="evidence" value="ECO:0007669"/>
    <property type="project" value="UniProtKB-KW"/>
</dbReference>
<keyword evidence="5 12" id="KW-0418">Kinase</keyword>
<dbReference type="FunFam" id="3.30.200.20:FF:000035">
    <property type="entry name" value="Serine/threonine protein kinase Stk1"/>
    <property type="match status" value="1"/>
</dbReference>
<accession>A0A1H1BGG9</accession>
<gene>
    <name evidence="12" type="ORF">SAMN04489765_0688</name>
</gene>
<dbReference type="InterPro" id="IPR011009">
    <property type="entry name" value="Kinase-like_dom_sf"/>
</dbReference>
<dbReference type="InterPro" id="IPR000719">
    <property type="entry name" value="Prot_kinase_dom"/>
</dbReference>
<evidence type="ECO:0000256" key="2">
    <source>
        <dbReference type="ARBA" id="ARBA00022527"/>
    </source>
</evidence>
<comment type="catalytic activity">
    <reaction evidence="7">
        <text>L-threonyl-[protein] + ATP = O-phospho-L-threonyl-[protein] + ADP + H(+)</text>
        <dbReference type="Rhea" id="RHEA:46608"/>
        <dbReference type="Rhea" id="RHEA-COMP:11060"/>
        <dbReference type="Rhea" id="RHEA-COMP:11605"/>
        <dbReference type="ChEBI" id="CHEBI:15378"/>
        <dbReference type="ChEBI" id="CHEBI:30013"/>
        <dbReference type="ChEBI" id="CHEBI:30616"/>
        <dbReference type="ChEBI" id="CHEBI:61977"/>
        <dbReference type="ChEBI" id="CHEBI:456216"/>
        <dbReference type="EC" id="2.7.11.1"/>
    </reaction>
</comment>
<comment type="catalytic activity">
    <reaction evidence="8">
        <text>L-seryl-[protein] + ATP = O-phospho-L-seryl-[protein] + ADP + H(+)</text>
        <dbReference type="Rhea" id="RHEA:17989"/>
        <dbReference type="Rhea" id="RHEA-COMP:9863"/>
        <dbReference type="Rhea" id="RHEA-COMP:11604"/>
        <dbReference type="ChEBI" id="CHEBI:15378"/>
        <dbReference type="ChEBI" id="CHEBI:29999"/>
        <dbReference type="ChEBI" id="CHEBI:30616"/>
        <dbReference type="ChEBI" id="CHEBI:83421"/>
        <dbReference type="ChEBI" id="CHEBI:456216"/>
        <dbReference type="EC" id="2.7.11.1"/>
    </reaction>
</comment>
<dbReference type="CDD" id="cd14014">
    <property type="entry name" value="STKc_PknB_like"/>
    <property type="match status" value="1"/>
</dbReference>